<dbReference type="GO" id="GO:0003677">
    <property type="term" value="F:DNA binding"/>
    <property type="evidence" value="ECO:0007669"/>
    <property type="project" value="UniProtKB-KW"/>
</dbReference>
<protein>
    <submittedName>
        <fullName evidence="2">DNA-binding protein</fullName>
    </submittedName>
</protein>
<dbReference type="Pfam" id="PF05168">
    <property type="entry name" value="HEPN"/>
    <property type="match status" value="1"/>
</dbReference>
<accession>A0A2K8U8A2</accession>
<dbReference type="PROSITE" id="PS50910">
    <property type="entry name" value="HEPN"/>
    <property type="match status" value="1"/>
</dbReference>
<proteinExistence type="predicted"/>
<dbReference type="OrthoDB" id="9810875at2"/>
<evidence type="ECO:0000313" key="2">
    <source>
        <dbReference type="EMBL" id="AUB81806.1"/>
    </source>
</evidence>
<organism evidence="2 3">
    <name type="scientific">Candidatus Thiodictyon syntrophicum</name>
    <dbReference type="NCBI Taxonomy" id="1166950"/>
    <lineage>
        <taxon>Bacteria</taxon>
        <taxon>Pseudomonadati</taxon>
        <taxon>Pseudomonadota</taxon>
        <taxon>Gammaproteobacteria</taxon>
        <taxon>Chromatiales</taxon>
        <taxon>Chromatiaceae</taxon>
        <taxon>Thiodictyon</taxon>
    </lineage>
</organism>
<dbReference type="SMART" id="SM00748">
    <property type="entry name" value="HEPN"/>
    <property type="match status" value="1"/>
</dbReference>
<dbReference type="AlphaFoldDB" id="A0A2K8U8A2"/>
<dbReference type="InterPro" id="IPR007842">
    <property type="entry name" value="HEPN_dom"/>
</dbReference>
<dbReference type="SUPFAM" id="SSF81593">
    <property type="entry name" value="Nucleotidyltransferase substrate binding subunit/domain"/>
    <property type="match status" value="1"/>
</dbReference>
<feature type="domain" description="HEPN" evidence="1">
    <location>
        <begin position="14"/>
        <end position="126"/>
    </location>
</feature>
<name>A0A2K8U8A2_9GAMM</name>
<dbReference type="Proteomes" id="UP000232638">
    <property type="component" value="Chromosome"/>
</dbReference>
<gene>
    <name evidence="2" type="ORF">THSYN_13110</name>
</gene>
<dbReference type="Gene3D" id="1.20.120.330">
    <property type="entry name" value="Nucleotidyltransferases domain 2"/>
    <property type="match status" value="1"/>
</dbReference>
<dbReference type="RefSeq" id="WP_100919562.1">
    <property type="nucleotide sequence ID" value="NZ_CP020370.1"/>
</dbReference>
<sequence>MSAERVREDADRWLRQARDDLEAAEALIAAGKFAQAAFLAQQAGEKALKAHWFGQDLDPWGHSLTRLIRDLPDDLGAALSGLRDSALALDKLYIPTRYPDALAGLTPGEAFNRAEAQTAAGHAHAVIDRVSALVEP</sequence>
<dbReference type="EMBL" id="CP020370">
    <property type="protein sequence ID" value="AUB81806.1"/>
    <property type="molecule type" value="Genomic_DNA"/>
</dbReference>
<evidence type="ECO:0000259" key="1">
    <source>
        <dbReference type="PROSITE" id="PS50910"/>
    </source>
</evidence>
<dbReference type="KEGG" id="tsy:THSYN_13110"/>
<evidence type="ECO:0000313" key="3">
    <source>
        <dbReference type="Proteomes" id="UP000232638"/>
    </source>
</evidence>
<keyword evidence="2" id="KW-0238">DNA-binding</keyword>
<keyword evidence="3" id="KW-1185">Reference proteome</keyword>
<reference evidence="2 3" key="1">
    <citation type="submission" date="2017-03" db="EMBL/GenBank/DDBJ databases">
        <title>Complete genome sequence of Candidatus 'Thiodictyon syntrophicum' sp. nov. strain Cad16T, a photolithoautotroph purple sulfur bacterium isolated from an alpine meromictic lake.</title>
        <authorList>
            <person name="Luedin S.M."/>
            <person name="Pothier J.F."/>
            <person name="Danza F."/>
            <person name="Storelli N."/>
            <person name="Wittwer M."/>
            <person name="Tonolla M."/>
        </authorList>
    </citation>
    <scope>NUCLEOTIDE SEQUENCE [LARGE SCALE GENOMIC DNA]</scope>
    <source>
        <strain evidence="2 3">Cad16T</strain>
    </source>
</reference>